<evidence type="ECO:0000313" key="2">
    <source>
        <dbReference type="EMBL" id="CAB4865216.1"/>
    </source>
</evidence>
<dbReference type="InterPro" id="IPR011335">
    <property type="entry name" value="Restrct_endonuc-II-like"/>
</dbReference>
<dbReference type="PANTHER" id="PTHR34039:SF1">
    <property type="entry name" value="UPF0102 PROTEIN YRAN"/>
    <property type="match status" value="1"/>
</dbReference>
<dbReference type="SUPFAM" id="SSF52980">
    <property type="entry name" value="Restriction endonuclease-like"/>
    <property type="match status" value="1"/>
</dbReference>
<dbReference type="AlphaFoldDB" id="A0A6J6EQQ7"/>
<dbReference type="Gene3D" id="3.40.1350.10">
    <property type="match status" value="1"/>
</dbReference>
<dbReference type="Pfam" id="PF02021">
    <property type="entry name" value="UPF0102"/>
    <property type="match status" value="1"/>
</dbReference>
<evidence type="ECO:0000313" key="1">
    <source>
        <dbReference type="EMBL" id="CAB4578812.1"/>
    </source>
</evidence>
<organism evidence="1">
    <name type="scientific">freshwater metagenome</name>
    <dbReference type="NCBI Taxonomy" id="449393"/>
    <lineage>
        <taxon>unclassified sequences</taxon>
        <taxon>metagenomes</taxon>
        <taxon>ecological metagenomes</taxon>
    </lineage>
</organism>
<name>A0A6J6EQQ7_9ZZZZ</name>
<sequence length="119" mass="13178">MALKDELGRWGETVAGDFLVANGYDVLDRGWRCHHGEIDIVARNGRTIAFVEVKTRRTERFGHPLEAITPAKFARLRVLAGEWCRVHRVHAGTVRIDAIGIIGDGLAVGSLEHRVGVIE</sequence>
<dbReference type="EMBL" id="CAFBLF010000077">
    <property type="protein sequence ID" value="CAB4865216.1"/>
    <property type="molecule type" value="Genomic_DNA"/>
</dbReference>
<dbReference type="InterPro" id="IPR011856">
    <property type="entry name" value="tRNA_endonuc-like_dom_sf"/>
</dbReference>
<dbReference type="InterPro" id="IPR003509">
    <property type="entry name" value="UPF0102_YraN-like"/>
</dbReference>
<dbReference type="PANTHER" id="PTHR34039">
    <property type="entry name" value="UPF0102 PROTEIN YRAN"/>
    <property type="match status" value="1"/>
</dbReference>
<reference evidence="1" key="1">
    <citation type="submission" date="2020-05" db="EMBL/GenBank/DDBJ databases">
        <authorList>
            <person name="Chiriac C."/>
            <person name="Salcher M."/>
            <person name="Ghai R."/>
            <person name="Kavagutti S V."/>
        </authorList>
    </citation>
    <scope>NUCLEOTIDE SEQUENCE</scope>
</reference>
<dbReference type="NCBIfam" id="NF009154">
    <property type="entry name" value="PRK12497.3-3"/>
    <property type="match status" value="1"/>
</dbReference>
<dbReference type="HAMAP" id="MF_00048">
    <property type="entry name" value="UPF0102"/>
    <property type="match status" value="1"/>
</dbReference>
<dbReference type="GO" id="GO:0003676">
    <property type="term" value="F:nucleic acid binding"/>
    <property type="evidence" value="ECO:0007669"/>
    <property type="project" value="InterPro"/>
</dbReference>
<accession>A0A6J6EQQ7</accession>
<dbReference type="CDD" id="cd20736">
    <property type="entry name" value="PoNe_Nuclease"/>
    <property type="match status" value="1"/>
</dbReference>
<gene>
    <name evidence="1" type="ORF">UFOPK1767_00150</name>
    <name evidence="2" type="ORF">UFOPK3339_00612</name>
</gene>
<dbReference type="EMBL" id="CAEZTZ010000009">
    <property type="protein sequence ID" value="CAB4578812.1"/>
    <property type="molecule type" value="Genomic_DNA"/>
</dbReference>
<protein>
    <submittedName>
        <fullName evidence="1">Unannotated protein</fullName>
    </submittedName>
</protein>
<proteinExistence type="inferred from homology"/>